<protein>
    <recommendedName>
        <fullName evidence="2">Endonuclease/exonuclease/phosphatase domain-containing protein</fullName>
    </recommendedName>
</protein>
<sequence length="178" mass="20153">QLEKGKPSYWYNINIAAIIETQQAREGSLTESDSSYTFFCKGKALHEDRIHGVGFTIKSSLLKQIPCLPTGVNERLLKLCLPVSNKHFIIIMSVYVPATMCTEEIREQFYAALCDMPGNDKLVILGTFNTRVSRDEEQWRGVIGKQGNEKINSNGLLLLSRCIEHNLLITNTNFWQAD</sequence>
<accession>A0A0L8H9T8</accession>
<dbReference type="STRING" id="37653.A0A0L8H9T8"/>
<dbReference type="InterPro" id="IPR036691">
    <property type="entry name" value="Endo/exonu/phosph_ase_sf"/>
</dbReference>
<proteinExistence type="predicted"/>
<name>A0A0L8H9T8_OCTBM</name>
<organism evidence="1">
    <name type="scientific">Octopus bimaculoides</name>
    <name type="common">California two-spotted octopus</name>
    <dbReference type="NCBI Taxonomy" id="37653"/>
    <lineage>
        <taxon>Eukaryota</taxon>
        <taxon>Metazoa</taxon>
        <taxon>Spiralia</taxon>
        <taxon>Lophotrochozoa</taxon>
        <taxon>Mollusca</taxon>
        <taxon>Cephalopoda</taxon>
        <taxon>Coleoidea</taxon>
        <taxon>Octopodiformes</taxon>
        <taxon>Octopoda</taxon>
        <taxon>Incirrata</taxon>
        <taxon>Octopodidae</taxon>
        <taxon>Octopus</taxon>
    </lineage>
</organism>
<dbReference type="PANTHER" id="PTHR23227:SF84">
    <property type="entry name" value="ENDONUCLEASE_EXONUCLEASE_PHOSPHATASE DOMAIN-CONTAINING PROTEIN"/>
    <property type="match status" value="1"/>
</dbReference>
<gene>
    <name evidence="1" type="ORF">OCBIM_22019303mg</name>
</gene>
<evidence type="ECO:0000313" key="1">
    <source>
        <dbReference type="EMBL" id="KOF86056.1"/>
    </source>
</evidence>
<evidence type="ECO:0008006" key="2">
    <source>
        <dbReference type="Google" id="ProtNLM"/>
    </source>
</evidence>
<dbReference type="PANTHER" id="PTHR23227">
    <property type="entry name" value="BUCENTAUR RELATED"/>
    <property type="match status" value="1"/>
</dbReference>
<feature type="non-terminal residue" evidence="1">
    <location>
        <position position="1"/>
    </location>
</feature>
<dbReference type="AlphaFoldDB" id="A0A0L8H9T8"/>
<dbReference type="SUPFAM" id="SSF56219">
    <property type="entry name" value="DNase I-like"/>
    <property type="match status" value="1"/>
</dbReference>
<dbReference type="EMBL" id="KQ418746">
    <property type="protein sequence ID" value="KOF86056.1"/>
    <property type="molecule type" value="Genomic_DNA"/>
</dbReference>
<reference evidence="1" key="1">
    <citation type="submission" date="2015-07" db="EMBL/GenBank/DDBJ databases">
        <title>MeaNS - Measles Nucleotide Surveillance Program.</title>
        <authorList>
            <person name="Tran T."/>
            <person name="Druce J."/>
        </authorList>
    </citation>
    <scope>NUCLEOTIDE SEQUENCE</scope>
    <source>
        <strain evidence="1">UCB-OBI-ISO-001</strain>
        <tissue evidence="1">Gonad</tissue>
    </source>
</reference>
<dbReference type="Gene3D" id="3.60.10.10">
    <property type="entry name" value="Endonuclease/exonuclease/phosphatase"/>
    <property type="match status" value="1"/>
</dbReference>
<dbReference type="InterPro" id="IPR027124">
    <property type="entry name" value="Swc5/CFDP1/2"/>
</dbReference>